<dbReference type="PANTHER" id="PTHR46564">
    <property type="entry name" value="TRANSPOSASE"/>
    <property type="match status" value="1"/>
</dbReference>
<reference evidence="4 5" key="1">
    <citation type="journal article" date="2018" name="Sci. Rep.">
        <title>Rhizobium tumorigenes sp. nov., a novel plant tumorigenic bacterium isolated from cane gall tumors on thornless blackberry.</title>
        <authorList>
            <person name="Kuzmanovi N."/>
            <person name="Smalla K."/>
            <person name="Gronow S."/>
            <person name="PuBawska J."/>
        </authorList>
    </citation>
    <scope>NUCLEOTIDE SEQUENCE [LARGE SCALE GENOMIC DNA]</scope>
    <source>
        <strain evidence="4 5">1078</strain>
    </source>
</reference>
<evidence type="ECO:0000259" key="2">
    <source>
        <dbReference type="Pfam" id="PF13358"/>
    </source>
</evidence>
<evidence type="ECO:0000259" key="3">
    <source>
        <dbReference type="Pfam" id="PF13592"/>
    </source>
</evidence>
<feature type="domain" description="Tc1-like transposase DDE" evidence="2">
    <location>
        <begin position="149"/>
        <end position="290"/>
    </location>
</feature>
<dbReference type="SUPFAM" id="SSF46689">
    <property type="entry name" value="Homeodomain-like"/>
    <property type="match status" value="1"/>
</dbReference>
<dbReference type="PANTHER" id="PTHR46564:SF1">
    <property type="entry name" value="TRANSPOSASE"/>
    <property type="match status" value="1"/>
</dbReference>
<dbReference type="KEGG" id="rtu:PR017_23040"/>
<dbReference type="Proteomes" id="UP000249499">
    <property type="component" value="Plasmid pTi1078"/>
</dbReference>
<dbReference type="InterPro" id="IPR036397">
    <property type="entry name" value="RNaseH_sf"/>
</dbReference>
<name>A0AAF1KSK7_9HYPH</name>
<feature type="domain" description="Winged helix-turn helix" evidence="3">
    <location>
        <begin position="82"/>
        <end position="117"/>
    </location>
</feature>
<feature type="region of interest" description="Disordered" evidence="1">
    <location>
        <begin position="40"/>
        <end position="66"/>
    </location>
</feature>
<evidence type="ECO:0000313" key="4">
    <source>
        <dbReference type="EMBL" id="WFR98235.1"/>
    </source>
</evidence>
<dbReference type="EMBL" id="CP117257">
    <property type="protein sequence ID" value="WFR98235.1"/>
    <property type="molecule type" value="Genomic_DNA"/>
</dbReference>
<accession>A0AAF1KSK7</accession>
<sequence length="318" mass="35927">MSRAYSSDLRQRIVDAITQGETRRAAAAAFKVSPATAVRLKQRADRTGSVEPSRRGRPSGGGKLGPYQDAIVARVEAQPDITMPDLATWLEDKHGVKADPSNLSKLLCRAGFTYKKTLLASERERADVRRERYEWRERRQPAMQMSPGRLVFVDETSVKTNMTPLRGRSRRGKRLQADAPFGKWHTQTFIAGLRCDALTAPFVVDGAMDGDKFDTYVRTQLAPTLQPGDVVIWDNLNVHKSPRAAAAIAERKAWILFLPRYSPDNNPIEMAFSKLKTLLRKMKARTYDDLWKAVGKVCDLFTPRECWNYFRQTGCVAH</sequence>
<dbReference type="RefSeq" id="WP_111218028.1">
    <property type="nucleotide sequence ID" value="NZ_CP117257.1"/>
</dbReference>
<organism evidence="4 5">
    <name type="scientific">Rhizobium tumorigenes</name>
    <dbReference type="NCBI Taxonomy" id="2041385"/>
    <lineage>
        <taxon>Bacteria</taxon>
        <taxon>Pseudomonadati</taxon>
        <taxon>Pseudomonadota</taxon>
        <taxon>Alphaproteobacteria</taxon>
        <taxon>Hyphomicrobiales</taxon>
        <taxon>Rhizobiaceae</taxon>
        <taxon>Rhizobium/Agrobacterium group</taxon>
        <taxon>Rhizobium</taxon>
    </lineage>
</organism>
<dbReference type="Pfam" id="PF13592">
    <property type="entry name" value="HTH_33"/>
    <property type="match status" value="1"/>
</dbReference>
<dbReference type="InterPro" id="IPR038717">
    <property type="entry name" value="Tc1-like_DDE_dom"/>
</dbReference>
<dbReference type="InterPro" id="IPR009057">
    <property type="entry name" value="Homeodomain-like_sf"/>
</dbReference>
<proteinExistence type="predicted"/>
<dbReference type="Pfam" id="PF13358">
    <property type="entry name" value="DDE_3"/>
    <property type="match status" value="1"/>
</dbReference>
<dbReference type="AlphaFoldDB" id="A0AAF1KSK7"/>
<feature type="compositionally biased region" description="Basic and acidic residues" evidence="1">
    <location>
        <begin position="42"/>
        <end position="54"/>
    </location>
</feature>
<keyword evidence="4" id="KW-0614">Plasmid</keyword>
<gene>
    <name evidence="4" type="ORF">PR017_23040</name>
</gene>
<reference evidence="5" key="2">
    <citation type="journal article" date="2023" name="MicrobiologyOpen">
        <title>Genomics of the tumorigenes clade of the family Rhizobiaceae and description of Rhizobium rhododendri sp. nov.</title>
        <authorList>
            <person name="Kuzmanovic N."/>
            <person name="diCenzo G.C."/>
            <person name="Bunk B."/>
            <person name="Sproeer C."/>
            <person name="Fruehling A."/>
            <person name="Neumann-Schaal M."/>
            <person name="Overmann J."/>
            <person name="Smalla K."/>
        </authorList>
    </citation>
    <scope>NUCLEOTIDE SEQUENCE [LARGE SCALE GENOMIC DNA]</scope>
    <source>
        <strain evidence="5">1078</strain>
        <plasmid evidence="5">pTi1078</plasmid>
    </source>
</reference>
<dbReference type="NCBIfam" id="NF033545">
    <property type="entry name" value="transpos_IS630"/>
    <property type="match status" value="1"/>
</dbReference>
<dbReference type="Gene3D" id="3.30.420.10">
    <property type="entry name" value="Ribonuclease H-like superfamily/Ribonuclease H"/>
    <property type="match status" value="1"/>
</dbReference>
<dbReference type="InterPro" id="IPR047655">
    <property type="entry name" value="Transpos_IS630-like"/>
</dbReference>
<protein>
    <submittedName>
        <fullName evidence="4">IS630 family transposase</fullName>
    </submittedName>
</protein>
<keyword evidence="5" id="KW-1185">Reference proteome</keyword>
<evidence type="ECO:0000256" key="1">
    <source>
        <dbReference type="SAM" id="MobiDB-lite"/>
    </source>
</evidence>
<geneLocation type="plasmid" evidence="4 5">
    <name>pTi1078</name>
</geneLocation>
<dbReference type="InterPro" id="IPR025959">
    <property type="entry name" value="Winged_HTH_dom"/>
</dbReference>
<evidence type="ECO:0000313" key="5">
    <source>
        <dbReference type="Proteomes" id="UP000249499"/>
    </source>
</evidence>
<dbReference type="GO" id="GO:0003676">
    <property type="term" value="F:nucleic acid binding"/>
    <property type="evidence" value="ECO:0007669"/>
    <property type="project" value="InterPro"/>
</dbReference>